<dbReference type="NCBIfam" id="TIGR00492">
    <property type="entry name" value="alr"/>
    <property type="match status" value="1"/>
</dbReference>
<evidence type="ECO:0000256" key="2">
    <source>
        <dbReference type="ARBA" id="ARBA00022898"/>
    </source>
</evidence>
<feature type="active site" description="Proton acceptor; specific for D-alanine" evidence="4">
    <location>
        <position position="36"/>
    </location>
</feature>
<reference evidence="8" key="1">
    <citation type="submission" date="2020-10" db="EMBL/GenBank/DDBJ databases">
        <authorList>
            <person name="Gilroy R."/>
        </authorList>
    </citation>
    <scope>NUCLEOTIDE SEQUENCE</scope>
    <source>
        <strain evidence="8">USAMLcec3-3695</strain>
    </source>
</reference>
<dbReference type="SUPFAM" id="SSF51419">
    <property type="entry name" value="PLP-binding barrel"/>
    <property type="match status" value="1"/>
</dbReference>
<protein>
    <recommendedName>
        <fullName evidence="4">Alanine racemase</fullName>
        <ecNumber evidence="4">5.1.1.1</ecNumber>
    </recommendedName>
</protein>
<dbReference type="PANTHER" id="PTHR30511">
    <property type="entry name" value="ALANINE RACEMASE"/>
    <property type="match status" value="1"/>
</dbReference>
<dbReference type="GO" id="GO:0030170">
    <property type="term" value="F:pyridoxal phosphate binding"/>
    <property type="evidence" value="ECO:0007669"/>
    <property type="project" value="UniProtKB-UniRule"/>
</dbReference>
<dbReference type="InterPro" id="IPR001608">
    <property type="entry name" value="Ala_racemase_N"/>
</dbReference>
<proteinExistence type="inferred from homology"/>
<evidence type="ECO:0000256" key="6">
    <source>
        <dbReference type="PIRSR" id="PIRSR600821-52"/>
    </source>
</evidence>
<dbReference type="InterPro" id="IPR009006">
    <property type="entry name" value="Ala_racemase/Decarboxylase_C"/>
</dbReference>
<comment type="similarity">
    <text evidence="4">Belongs to the alanine racemase family.</text>
</comment>
<dbReference type="SMART" id="SM01005">
    <property type="entry name" value="Ala_racemase_C"/>
    <property type="match status" value="1"/>
</dbReference>
<keyword evidence="3 4" id="KW-0413">Isomerase</keyword>
<dbReference type="GO" id="GO:0030632">
    <property type="term" value="P:D-alanine biosynthetic process"/>
    <property type="evidence" value="ECO:0007669"/>
    <property type="project" value="UniProtKB-UniRule"/>
</dbReference>
<accession>A0A9D1MAV2</accession>
<dbReference type="EC" id="5.1.1.1" evidence="4"/>
<evidence type="ECO:0000256" key="4">
    <source>
        <dbReference type="HAMAP-Rule" id="MF_01201"/>
    </source>
</evidence>
<dbReference type="Gene3D" id="3.20.20.10">
    <property type="entry name" value="Alanine racemase"/>
    <property type="match status" value="1"/>
</dbReference>
<keyword evidence="2 4" id="KW-0663">Pyridoxal phosphate</keyword>
<dbReference type="Gene3D" id="2.40.37.10">
    <property type="entry name" value="Lyase, Ornithine Decarboxylase, Chain A, domain 1"/>
    <property type="match status" value="1"/>
</dbReference>
<evidence type="ECO:0000313" key="8">
    <source>
        <dbReference type="EMBL" id="HIU56652.1"/>
    </source>
</evidence>
<comment type="pathway">
    <text evidence="4">Amino-acid biosynthesis; D-alanine biosynthesis; D-alanine from L-alanine: step 1/1.</text>
</comment>
<dbReference type="GO" id="GO:0009252">
    <property type="term" value="P:peptidoglycan biosynthetic process"/>
    <property type="evidence" value="ECO:0007669"/>
    <property type="project" value="TreeGrafter"/>
</dbReference>
<feature type="binding site" evidence="4 6">
    <location>
        <position position="134"/>
    </location>
    <ligand>
        <name>substrate</name>
    </ligand>
</feature>
<evidence type="ECO:0000256" key="3">
    <source>
        <dbReference type="ARBA" id="ARBA00023235"/>
    </source>
</evidence>
<dbReference type="PROSITE" id="PS00395">
    <property type="entry name" value="ALANINE_RACEMASE"/>
    <property type="match status" value="1"/>
</dbReference>
<dbReference type="HAMAP" id="MF_01201">
    <property type="entry name" value="Ala_racemase"/>
    <property type="match status" value="1"/>
</dbReference>
<comment type="cofactor">
    <cofactor evidence="1 4 5">
        <name>pyridoxal 5'-phosphate</name>
        <dbReference type="ChEBI" id="CHEBI:597326"/>
    </cofactor>
</comment>
<reference evidence="8" key="2">
    <citation type="journal article" date="2021" name="PeerJ">
        <title>Extensive microbial diversity within the chicken gut microbiome revealed by metagenomics and culture.</title>
        <authorList>
            <person name="Gilroy R."/>
            <person name="Ravi A."/>
            <person name="Getino M."/>
            <person name="Pursley I."/>
            <person name="Horton D.L."/>
            <person name="Alikhan N.F."/>
            <person name="Baker D."/>
            <person name="Gharbi K."/>
            <person name="Hall N."/>
            <person name="Watson M."/>
            <person name="Adriaenssens E.M."/>
            <person name="Foster-Nyarko E."/>
            <person name="Jarju S."/>
            <person name="Secka A."/>
            <person name="Antonio M."/>
            <person name="Oren A."/>
            <person name="Chaudhuri R.R."/>
            <person name="La Ragione R."/>
            <person name="Hildebrand F."/>
            <person name="Pallen M.J."/>
        </authorList>
    </citation>
    <scope>NUCLEOTIDE SEQUENCE</scope>
    <source>
        <strain evidence="8">USAMLcec3-3695</strain>
    </source>
</reference>
<evidence type="ECO:0000256" key="1">
    <source>
        <dbReference type="ARBA" id="ARBA00001933"/>
    </source>
</evidence>
<feature type="modified residue" description="N6-(pyridoxal phosphate)lysine" evidence="4 5">
    <location>
        <position position="36"/>
    </location>
</feature>
<evidence type="ECO:0000256" key="5">
    <source>
        <dbReference type="PIRSR" id="PIRSR600821-50"/>
    </source>
</evidence>
<comment type="function">
    <text evidence="4">Catalyzes the interconversion of L-alanine and D-alanine. May also act on other amino acids.</text>
</comment>
<dbReference type="InterPro" id="IPR020622">
    <property type="entry name" value="Ala_racemase_pyridoxalP-BS"/>
</dbReference>
<evidence type="ECO:0000313" key="9">
    <source>
        <dbReference type="Proteomes" id="UP000824109"/>
    </source>
</evidence>
<dbReference type="GO" id="GO:0005829">
    <property type="term" value="C:cytosol"/>
    <property type="evidence" value="ECO:0007669"/>
    <property type="project" value="TreeGrafter"/>
</dbReference>
<dbReference type="AlphaFoldDB" id="A0A9D1MAV2"/>
<dbReference type="Pfam" id="PF00842">
    <property type="entry name" value="Ala_racemase_C"/>
    <property type="match status" value="1"/>
</dbReference>
<name>A0A9D1MAV2_9FIRM</name>
<dbReference type="SUPFAM" id="SSF50621">
    <property type="entry name" value="Alanine racemase C-terminal domain-like"/>
    <property type="match status" value="1"/>
</dbReference>
<dbReference type="InterPro" id="IPR011079">
    <property type="entry name" value="Ala_racemase_C"/>
</dbReference>
<dbReference type="CDD" id="cd00430">
    <property type="entry name" value="PLPDE_III_AR"/>
    <property type="match status" value="1"/>
</dbReference>
<feature type="active site" description="Proton acceptor; specific for L-alanine" evidence="4">
    <location>
        <position position="269"/>
    </location>
</feature>
<comment type="caution">
    <text evidence="8">The sequence shown here is derived from an EMBL/GenBank/DDBJ whole genome shotgun (WGS) entry which is preliminary data.</text>
</comment>
<dbReference type="EMBL" id="DVNB01000025">
    <property type="protein sequence ID" value="HIU56652.1"/>
    <property type="molecule type" value="Genomic_DNA"/>
</dbReference>
<dbReference type="InterPro" id="IPR000821">
    <property type="entry name" value="Ala_racemase"/>
</dbReference>
<dbReference type="Proteomes" id="UP000824109">
    <property type="component" value="Unassembled WGS sequence"/>
</dbReference>
<dbReference type="Pfam" id="PF01168">
    <property type="entry name" value="Ala_racemase_N"/>
    <property type="match status" value="1"/>
</dbReference>
<sequence>MEKRTWAEIDLDALAHNMREIRKITDPHAQIMAVVKADAYGHGVEECAKTLLANGADRLAAATLDEALELRNLFPDVPVLILGSSMEEEAREIIENGIMPNVYTYELAEALSRTASELGKKVSVHIKLDTGMSRIGFVVDDENSAETADEIERISKLPMLEIEGIFSHFATSDEADDSYTRLQFKRFMSVCDELSRRGIEIPIKHICNSAGIMMYPEYHLDMVRPGIILYGMYPSEEVDRSRLDLRYVMSLKSVITYVKEIEPGRGVSYGIEYIADGGARIATVPIGYADGYLRLLAGKAKIAVNGELFPIAGRICMDQCMIDVTSVNNIKRGDEALIFGNGAVTVDDVADWIGTINYEVTCMVSRRIPRVYIKNGEVERVIEYLL</sequence>
<feature type="domain" description="Alanine racemase C-terminal" evidence="7">
    <location>
        <begin position="248"/>
        <end position="373"/>
    </location>
</feature>
<dbReference type="GO" id="GO:0008784">
    <property type="term" value="F:alanine racemase activity"/>
    <property type="evidence" value="ECO:0007669"/>
    <property type="project" value="UniProtKB-UniRule"/>
</dbReference>
<dbReference type="FunFam" id="3.20.20.10:FF:000002">
    <property type="entry name" value="Alanine racemase"/>
    <property type="match status" value="1"/>
</dbReference>
<gene>
    <name evidence="8" type="primary">alr</name>
    <name evidence="8" type="ORF">IAA61_02410</name>
</gene>
<feature type="binding site" evidence="4 6">
    <location>
        <position position="317"/>
    </location>
    <ligand>
        <name>substrate</name>
    </ligand>
</feature>
<dbReference type="PRINTS" id="PR00992">
    <property type="entry name" value="ALARACEMASE"/>
</dbReference>
<evidence type="ECO:0000259" key="7">
    <source>
        <dbReference type="SMART" id="SM01005"/>
    </source>
</evidence>
<dbReference type="PANTHER" id="PTHR30511:SF0">
    <property type="entry name" value="ALANINE RACEMASE, CATABOLIC-RELATED"/>
    <property type="match status" value="1"/>
</dbReference>
<organism evidence="8 9">
    <name type="scientific">Candidatus Ornithomonoglobus merdipullorum</name>
    <dbReference type="NCBI Taxonomy" id="2840895"/>
    <lineage>
        <taxon>Bacteria</taxon>
        <taxon>Bacillati</taxon>
        <taxon>Bacillota</taxon>
        <taxon>Clostridia</taxon>
        <taxon>Candidatus Ornithomonoglobus</taxon>
    </lineage>
</organism>
<comment type="catalytic activity">
    <reaction evidence="4">
        <text>L-alanine = D-alanine</text>
        <dbReference type="Rhea" id="RHEA:20249"/>
        <dbReference type="ChEBI" id="CHEBI:57416"/>
        <dbReference type="ChEBI" id="CHEBI:57972"/>
        <dbReference type="EC" id="5.1.1.1"/>
    </reaction>
</comment>
<dbReference type="InterPro" id="IPR029066">
    <property type="entry name" value="PLP-binding_barrel"/>
</dbReference>